<name>A0ABU0AQY3_9BACI</name>
<evidence type="ECO:0000256" key="1">
    <source>
        <dbReference type="ARBA" id="ARBA00005417"/>
    </source>
</evidence>
<evidence type="ECO:0000256" key="3">
    <source>
        <dbReference type="ARBA" id="ARBA00022741"/>
    </source>
</evidence>
<gene>
    <name evidence="6" type="ORF">J2S17_005633</name>
</gene>
<dbReference type="GO" id="GO:0005524">
    <property type="term" value="F:ATP binding"/>
    <property type="evidence" value="ECO:0007669"/>
    <property type="project" value="UniProtKB-KW"/>
</dbReference>
<dbReference type="Gene3D" id="3.40.50.300">
    <property type="entry name" value="P-loop containing nucleotide triphosphate hydrolases"/>
    <property type="match status" value="1"/>
</dbReference>
<evidence type="ECO:0000259" key="5">
    <source>
        <dbReference type="PROSITE" id="PS50893"/>
    </source>
</evidence>
<evidence type="ECO:0000256" key="4">
    <source>
        <dbReference type="ARBA" id="ARBA00022840"/>
    </source>
</evidence>
<evidence type="ECO:0000256" key="2">
    <source>
        <dbReference type="ARBA" id="ARBA00022448"/>
    </source>
</evidence>
<dbReference type="InterPro" id="IPR003593">
    <property type="entry name" value="AAA+_ATPase"/>
</dbReference>
<accession>A0ABU0AQY3</accession>
<dbReference type="InterPro" id="IPR025302">
    <property type="entry name" value="DrrA1/2-like_C"/>
</dbReference>
<dbReference type="InterPro" id="IPR027417">
    <property type="entry name" value="P-loop_NTPase"/>
</dbReference>
<comment type="similarity">
    <text evidence="1">Belongs to the ABC transporter superfamily.</text>
</comment>
<dbReference type="PANTHER" id="PTHR43335:SF11">
    <property type="entry name" value="ABC TRANSPORTER RELATED"/>
    <property type="match status" value="1"/>
</dbReference>
<organism evidence="6 7">
    <name type="scientific">Cytobacillus purgationiresistens</name>
    <dbReference type="NCBI Taxonomy" id="863449"/>
    <lineage>
        <taxon>Bacteria</taxon>
        <taxon>Bacillati</taxon>
        <taxon>Bacillota</taxon>
        <taxon>Bacilli</taxon>
        <taxon>Bacillales</taxon>
        <taxon>Bacillaceae</taxon>
        <taxon>Cytobacillus</taxon>
    </lineage>
</organism>
<dbReference type="SMART" id="SM00382">
    <property type="entry name" value="AAA"/>
    <property type="match status" value="1"/>
</dbReference>
<dbReference type="Pfam" id="PF13732">
    <property type="entry name" value="DrrA1-3_C"/>
    <property type="match status" value="1"/>
</dbReference>
<feature type="domain" description="ABC transporter" evidence="5">
    <location>
        <begin position="4"/>
        <end position="229"/>
    </location>
</feature>
<evidence type="ECO:0000313" key="6">
    <source>
        <dbReference type="EMBL" id="MDQ0273701.1"/>
    </source>
</evidence>
<dbReference type="PROSITE" id="PS00211">
    <property type="entry name" value="ABC_TRANSPORTER_1"/>
    <property type="match status" value="1"/>
</dbReference>
<dbReference type="PROSITE" id="PS50893">
    <property type="entry name" value="ABC_TRANSPORTER_2"/>
    <property type="match status" value="1"/>
</dbReference>
<dbReference type="EMBL" id="JAUSUB010000047">
    <property type="protein sequence ID" value="MDQ0273701.1"/>
    <property type="molecule type" value="Genomic_DNA"/>
</dbReference>
<dbReference type="PANTHER" id="PTHR43335">
    <property type="entry name" value="ABC TRANSPORTER, ATP-BINDING PROTEIN"/>
    <property type="match status" value="1"/>
</dbReference>
<dbReference type="Pfam" id="PF00005">
    <property type="entry name" value="ABC_tran"/>
    <property type="match status" value="1"/>
</dbReference>
<protein>
    <submittedName>
        <fullName evidence="6">ABC-2 type transport system ATP-binding protein</fullName>
    </submittedName>
</protein>
<dbReference type="RefSeq" id="WP_307480163.1">
    <property type="nucleotide sequence ID" value="NZ_JAUSUB010000047.1"/>
</dbReference>
<dbReference type="InterPro" id="IPR017871">
    <property type="entry name" value="ABC_transporter-like_CS"/>
</dbReference>
<dbReference type="CDD" id="cd03230">
    <property type="entry name" value="ABC_DR_subfamily_A"/>
    <property type="match status" value="1"/>
</dbReference>
<keyword evidence="2" id="KW-0813">Transport</keyword>
<comment type="caution">
    <text evidence="6">The sequence shown here is derived from an EMBL/GenBank/DDBJ whole genome shotgun (WGS) entry which is preliminary data.</text>
</comment>
<dbReference type="InterPro" id="IPR003439">
    <property type="entry name" value="ABC_transporter-like_ATP-bd"/>
</dbReference>
<dbReference type="Proteomes" id="UP001238088">
    <property type="component" value="Unassembled WGS sequence"/>
</dbReference>
<keyword evidence="4 6" id="KW-0067">ATP-binding</keyword>
<sequence>MTVISVEGLKKNFKNLEVIKGIDFDLPEQKVVALLGANGAGKTTVLKTISGLIKPTSGTIHFNDENDKDVRHWIGYLPQFPVFYNWMTGKEFLLYVGRLSGLTKHDAKQRTEELLSLVGMTEAKNRRIGKYSGGMKQRLGIAQALIHQPKLLILDEPVSALDPLGRREVIDLLKKLKNEMTVLFSTHILSDAEEVSDEILFLHDGVIVESGAMNELTAKYKQPKITLVFERNIEEYIEEIKSQTVFQSVEINSNEAVLLTDDMEGAKKVILQEASRNNWPLTKFEMSSTKLEEMFIKVVQGK</sequence>
<proteinExistence type="inferred from homology"/>
<reference evidence="6 7" key="1">
    <citation type="submission" date="2023-07" db="EMBL/GenBank/DDBJ databases">
        <title>Genomic Encyclopedia of Type Strains, Phase IV (KMG-IV): sequencing the most valuable type-strain genomes for metagenomic binning, comparative biology and taxonomic classification.</title>
        <authorList>
            <person name="Goeker M."/>
        </authorList>
    </citation>
    <scope>NUCLEOTIDE SEQUENCE [LARGE SCALE GENOMIC DNA]</scope>
    <source>
        <strain evidence="6 7">DSM 23494</strain>
    </source>
</reference>
<keyword evidence="3" id="KW-0547">Nucleotide-binding</keyword>
<evidence type="ECO:0000313" key="7">
    <source>
        <dbReference type="Proteomes" id="UP001238088"/>
    </source>
</evidence>
<keyword evidence="7" id="KW-1185">Reference proteome</keyword>
<dbReference type="SUPFAM" id="SSF52540">
    <property type="entry name" value="P-loop containing nucleoside triphosphate hydrolases"/>
    <property type="match status" value="1"/>
</dbReference>